<evidence type="ECO:0000313" key="4">
    <source>
        <dbReference type="EMBL" id="MBW0524862.1"/>
    </source>
</evidence>
<dbReference type="AlphaFoldDB" id="A0A9Q3I2G5"/>
<dbReference type="Proteomes" id="UP000765509">
    <property type="component" value="Unassembled WGS sequence"/>
</dbReference>
<keyword evidence="3" id="KW-0653">Protein transport</keyword>
<keyword evidence="5" id="KW-1185">Reference proteome</keyword>
<evidence type="ECO:0000256" key="2">
    <source>
        <dbReference type="ARBA" id="ARBA00022448"/>
    </source>
</evidence>
<dbReference type="Gene3D" id="3.40.1000.10">
    <property type="entry name" value="Mog1/PsbP, alpha/beta/alpha sandwich"/>
    <property type="match status" value="1"/>
</dbReference>
<dbReference type="SUPFAM" id="SSF55724">
    <property type="entry name" value="Mog1p/PsbP-like"/>
    <property type="match status" value="1"/>
</dbReference>
<dbReference type="InterPro" id="IPR007681">
    <property type="entry name" value="Mog1"/>
</dbReference>
<dbReference type="PANTHER" id="PTHR15837:SF0">
    <property type="entry name" value="RAN GUANINE NUCLEOTIDE RELEASE FACTOR"/>
    <property type="match status" value="1"/>
</dbReference>
<comment type="similarity">
    <text evidence="1">Belongs to the MOG1 family.</text>
</comment>
<comment type="caution">
    <text evidence="4">The sequence shown here is derived from an EMBL/GenBank/DDBJ whole genome shotgun (WGS) entry which is preliminary data.</text>
</comment>
<reference evidence="4" key="1">
    <citation type="submission" date="2021-03" db="EMBL/GenBank/DDBJ databases">
        <title>Draft genome sequence of rust myrtle Austropuccinia psidii MF-1, a brazilian biotype.</title>
        <authorList>
            <person name="Quecine M.C."/>
            <person name="Pachon D.M.R."/>
            <person name="Bonatelli M.L."/>
            <person name="Correr F.H."/>
            <person name="Franceschini L.M."/>
            <person name="Leite T.F."/>
            <person name="Margarido G.R.A."/>
            <person name="Almeida C.A."/>
            <person name="Ferrarezi J.A."/>
            <person name="Labate C.A."/>
        </authorList>
    </citation>
    <scope>NUCLEOTIDE SEQUENCE</scope>
    <source>
        <strain evidence="4">MF-1</strain>
    </source>
</reference>
<protein>
    <submittedName>
        <fullName evidence="4">Uncharacterized protein</fullName>
    </submittedName>
</protein>
<dbReference type="Pfam" id="PF04603">
    <property type="entry name" value="Mog1"/>
    <property type="match status" value="1"/>
</dbReference>
<accession>A0A9Q3I2G5</accession>
<dbReference type="GO" id="GO:0005634">
    <property type="term" value="C:nucleus"/>
    <property type="evidence" value="ECO:0007669"/>
    <property type="project" value="TreeGrafter"/>
</dbReference>
<name>A0A9Q3I2G5_9BASI</name>
<dbReference type="InterPro" id="IPR016123">
    <property type="entry name" value="Mog1/PsbP_a/b/a-sand"/>
</dbReference>
<evidence type="ECO:0000256" key="3">
    <source>
        <dbReference type="ARBA" id="ARBA00022927"/>
    </source>
</evidence>
<organism evidence="4 5">
    <name type="scientific">Austropuccinia psidii MF-1</name>
    <dbReference type="NCBI Taxonomy" id="1389203"/>
    <lineage>
        <taxon>Eukaryota</taxon>
        <taxon>Fungi</taxon>
        <taxon>Dikarya</taxon>
        <taxon>Basidiomycota</taxon>
        <taxon>Pucciniomycotina</taxon>
        <taxon>Pucciniomycetes</taxon>
        <taxon>Pucciniales</taxon>
        <taxon>Sphaerophragmiaceae</taxon>
        <taxon>Austropuccinia</taxon>
    </lineage>
</organism>
<dbReference type="EMBL" id="AVOT02031349">
    <property type="protein sequence ID" value="MBW0524862.1"/>
    <property type="molecule type" value="Genomic_DNA"/>
</dbReference>
<dbReference type="GO" id="GO:0031267">
    <property type="term" value="F:small GTPase binding"/>
    <property type="evidence" value="ECO:0007669"/>
    <property type="project" value="TreeGrafter"/>
</dbReference>
<dbReference type="OrthoDB" id="10255285at2759"/>
<gene>
    <name evidence="4" type="ORF">O181_064577</name>
</gene>
<evidence type="ECO:0000313" key="5">
    <source>
        <dbReference type="Proteomes" id="UP000765509"/>
    </source>
</evidence>
<proteinExistence type="inferred from homology"/>
<sequence>MTNEDDDAKEFDLFGGSIKISLPKNLVDASQMRQVPDEQEVFVSPDSSNLSVIVEVLEAVDPDNDSEFLQLNQTQSSGLKDSHPTSVIKYHFYSLAHDNSATTSSINSIEFPADLSYFTKDLGTIKHTPEPILLHGLQLVSKFNRPDSEADQVYIWMALWRLRGIGSGDLGTDLVLTFNLPDLSNAHLTQDQSFQHSLQRVSKLFHMAAKSLSIVDWLLFA</sequence>
<evidence type="ECO:0000256" key="1">
    <source>
        <dbReference type="ARBA" id="ARBA00010307"/>
    </source>
</evidence>
<keyword evidence="2" id="KW-0813">Transport</keyword>
<dbReference type="GO" id="GO:0006606">
    <property type="term" value="P:protein import into nucleus"/>
    <property type="evidence" value="ECO:0007669"/>
    <property type="project" value="TreeGrafter"/>
</dbReference>
<dbReference type="PANTHER" id="PTHR15837">
    <property type="entry name" value="RAN GUANINE NUCLEOTIDE RELEASE FACTOR"/>
    <property type="match status" value="1"/>
</dbReference>
<dbReference type="GO" id="GO:0005085">
    <property type="term" value="F:guanyl-nucleotide exchange factor activity"/>
    <property type="evidence" value="ECO:0007669"/>
    <property type="project" value="TreeGrafter"/>
</dbReference>